<protein>
    <recommendedName>
        <fullName evidence="4">Transmembrane protein</fullName>
    </recommendedName>
</protein>
<accession>A0AAW1XN77</accession>
<sequence>MVFLGVLEKTFSPEYQWLSLHVDFLVVVFCHGYCVLLVDDGGGLLVLPPHSGAYFVLGHIHMSVAVVVSGDSRHGGGYSL</sequence>
<keyword evidence="1" id="KW-0812">Transmembrane</keyword>
<keyword evidence="1" id="KW-0472">Membrane</keyword>
<evidence type="ECO:0000256" key="1">
    <source>
        <dbReference type="SAM" id="Phobius"/>
    </source>
</evidence>
<organism evidence="2 3">
    <name type="scientific">Rubus argutus</name>
    <name type="common">Southern blackberry</name>
    <dbReference type="NCBI Taxonomy" id="59490"/>
    <lineage>
        <taxon>Eukaryota</taxon>
        <taxon>Viridiplantae</taxon>
        <taxon>Streptophyta</taxon>
        <taxon>Embryophyta</taxon>
        <taxon>Tracheophyta</taxon>
        <taxon>Spermatophyta</taxon>
        <taxon>Magnoliopsida</taxon>
        <taxon>eudicotyledons</taxon>
        <taxon>Gunneridae</taxon>
        <taxon>Pentapetalae</taxon>
        <taxon>rosids</taxon>
        <taxon>fabids</taxon>
        <taxon>Rosales</taxon>
        <taxon>Rosaceae</taxon>
        <taxon>Rosoideae</taxon>
        <taxon>Rosoideae incertae sedis</taxon>
        <taxon>Rubus</taxon>
    </lineage>
</organism>
<name>A0AAW1XN77_RUBAR</name>
<evidence type="ECO:0000313" key="2">
    <source>
        <dbReference type="EMBL" id="KAK9938341.1"/>
    </source>
</evidence>
<evidence type="ECO:0008006" key="4">
    <source>
        <dbReference type="Google" id="ProtNLM"/>
    </source>
</evidence>
<proteinExistence type="predicted"/>
<evidence type="ECO:0000313" key="3">
    <source>
        <dbReference type="Proteomes" id="UP001457282"/>
    </source>
</evidence>
<keyword evidence="3" id="KW-1185">Reference proteome</keyword>
<comment type="caution">
    <text evidence="2">The sequence shown here is derived from an EMBL/GenBank/DDBJ whole genome shotgun (WGS) entry which is preliminary data.</text>
</comment>
<dbReference type="EMBL" id="JBEDUW010000003">
    <property type="protein sequence ID" value="KAK9938341.1"/>
    <property type="molecule type" value="Genomic_DNA"/>
</dbReference>
<dbReference type="Proteomes" id="UP001457282">
    <property type="component" value="Unassembled WGS sequence"/>
</dbReference>
<feature type="transmembrane region" description="Helical" evidence="1">
    <location>
        <begin position="20"/>
        <end position="38"/>
    </location>
</feature>
<dbReference type="AlphaFoldDB" id="A0AAW1XN77"/>
<gene>
    <name evidence="2" type="ORF">M0R45_015088</name>
</gene>
<reference evidence="2 3" key="1">
    <citation type="journal article" date="2023" name="G3 (Bethesda)">
        <title>A chromosome-length genome assembly and annotation of blackberry (Rubus argutus, cv. 'Hillquist').</title>
        <authorList>
            <person name="Bruna T."/>
            <person name="Aryal R."/>
            <person name="Dudchenko O."/>
            <person name="Sargent D.J."/>
            <person name="Mead D."/>
            <person name="Buti M."/>
            <person name="Cavallini A."/>
            <person name="Hytonen T."/>
            <person name="Andres J."/>
            <person name="Pham M."/>
            <person name="Weisz D."/>
            <person name="Mascagni F."/>
            <person name="Usai G."/>
            <person name="Natali L."/>
            <person name="Bassil N."/>
            <person name="Fernandez G.E."/>
            <person name="Lomsadze A."/>
            <person name="Armour M."/>
            <person name="Olukolu B."/>
            <person name="Poorten T."/>
            <person name="Britton C."/>
            <person name="Davik J."/>
            <person name="Ashrafi H."/>
            <person name="Aiden E.L."/>
            <person name="Borodovsky M."/>
            <person name="Worthington M."/>
        </authorList>
    </citation>
    <scope>NUCLEOTIDE SEQUENCE [LARGE SCALE GENOMIC DNA]</scope>
    <source>
        <strain evidence="2">PI 553951</strain>
    </source>
</reference>
<keyword evidence="1" id="KW-1133">Transmembrane helix</keyword>